<evidence type="ECO:0000256" key="1">
    <source>
        <dbReference type="ARBA" id="ARBA00022679"/>
    </source>
</evidence>
<dbReference type="InterPro" id="IPR023213">
    <property type="entry name" value="CAT-like_dom_sf"/>
</dbReference>
<sequence>MFIKAWAHLCKQSKKDKHPSLSPELTPTFDKTIIQDPEGLDMVYLNNWFSFFKLIDLKKLRQKILCQLEKAPKEEPDQTNPIRLSTFVLRYSYALVSIVKTKGLERHRKVKFGFTADCRARLYPPVPANYFGNCVGVYSNDSEAEVIMEENGLAFVAHRLTRVIKNLEKGALEGAKEKLEGFMAVTPGSVEWIGVAGSPRFKVYETDFGWGRPKKVEITSIYR</sequence>
<dbReference type="InterPro" id="IPR051504">
    <property type="entry name" value="Plant_metabolite_acyltrans"/>
</dbReference>
<dbReference type="PANTHER" id="PTHR31625">
    <property type="match status" value="1"/>
</dbReference>
<proteinExistence type="predicted"/>
<dbReference type="EMBL" id="JARPOI010000009">
    <property type="protein sequence ID" value="KAJ9173191.1"/>
    <property type="molecule type" value="Genomic_DNA"/>
</dbReference>
<dbReference type="Pfam" id="PF02458">
    <property type="entry name" value="Transferase"/>
    <property type="match status" value="1"/>
</dbReference>
<accession>A0ABQ9LYU0</accession>
<keyword evidence="2" id="KW-0012">Acyltransferase</keyword>
<gene>
    <name evidence="3" type="ORF">P3X46_016354</name>
</gene>
<keyword evidence="4" id="KW-1185">Reference proteome</keyword>
<name>A0ABQ9LYU0_HEVBR</name>
<protein>
    <submittedName>
        <fullName evidence="3">Uncharacterized protein</fullName>
    </submittedName>
</protein>
<evidence type="ECO:0000256" key="2">
    <source>
        <dbReference type="ARBA" id="ARBA00023315"/>
    </source>
</evidence>
<keyword evidence="1" id="KW-0808">Transferase</keyword>
<evidence type="ECO:0000313" key="3">
    <source>
        <dbReference type="EMBL" id="KAJ9173191.1"/>
    </source>
</evidence>
<evidence type="ECO:0000313" key="4">
    <source>
        <dbReference type="Proteomes" id="UP001174677"/>
    </source>
</evidence>
<reference evidence="3" key="1">
    <citation type="journal article" date="2023" name="Plant Biotechnol. J.">
        <title>Chromosome-level wild Hevea brasiliensis genome provides new tools for genomic-assisted breeding and valuable loci to elevate rubber yield.</title>
        <authorList>
            <person name="Cheng H."/>
            <person name="Song X."/>
            <person name="Hu Y."/>
            <person name="Wu T."/>
            <person name="Yang Q."/>
            <person name="An Z."/>
            <person name="Feng S."/>
            <person name="Deng Z."/>
            <person name="Wu W."/>
            <person name="Zeng X."/>
            <person name="Tu M."/>
            <person name="Wang X."/>
            <person name="Huang H."/>
        </authorList>
    </citation>
    <scope>NUCLEOTIDE SEQUENCE</scope>
    <source>
        <strain evidence="3">MT/VB/25A 57/8</strain>
    </source>
</reference>
<dbReference type="Gene3D" id="3.30.559.10">
    <property type="entry name" value="Chloramphenicol acetyltransferase-like domain"/>
    <property type="match status" value="2"/>
</dbReference>
<organism evidence="3 4">
    <name type="scientific">Hevea brasiliensis</name>
    <name type="common">Para rubber tree</name>
    <name type="synonym">Siphonia brasiliensis</name>
    <dbReference type="NCBI Taxonomy" id="3981"/>
    <lineage>
        <taxon>Eukaryota</taxon>
        <taxon>Viridiplantae</taxon>
        <taxon>Streptophyta</taxon>
        <taxon>Embryophyta</taxon>
        <taxon>Tracheophyta</taxon>
        <taxon>Spermatophyta</taxon>
        <taxon>Magnoliopsida</taxon>
        <taxon>eudicotyledons</taxon>
        <taxon>Gunneridae</taxon>
        <taxon>Pentapetalae</taxon>
        <taxon>rosids</taxon>
        <taxon>fabids</taxon>
        <taxon>Malpighiales</taxon>
        <taxon>Euphorbiaceae</taxon>
        <taxon>Crotonoideae</taxon>
        <taxon>Micrandreae</taxon>
        <taxon>Hevea</taxon>
    </lineage>
</organism>
<comment type="caution">
    <text evidence="3">The sequence shown here is derived from an EMBL/GenBank/DDBJ whole genome shotgun (WGS) entry which is preliminary data.</text>
</comment>
<dbReference type="Proteomes" id="UP001174677">
    <property type="component" value="Chromosome 9"/>
</dbReference>